<evidence type="ECO:0000256" key="7">
    <source>
        <dbReference type="ARBA" id="ARBA00053401"/>
    </source>
</evidence>
<organism evidence="15 16">
    <name type="scientific">Chromobacterium sinusclupearum</name>
    <dbReference type="NCBI Taxonomy" id="2077146"/>
    <lineage>
        <taxon>Bacteria</taxon>
        <taxon>Pseudomonadati</taxon>
        <taxon>Pseudomonadota</taxon>
        <taxon>Betaproteobacteria</taxon>
        <taxon>Neisseriales</taxon>
        <taxon>Chromobacteriaceae</taxon>
        <taxon>Chromobacterium</taxon>
    </lineage>
</organism>
<evidence type="ECO:0000256" key="11">
    <source>
        <dbReference type="RuleBase" id="RU000639"/>
    </source>
</evidence>
<evidence type="ECO:0000256" key="6">
    <source>
        <dbReference type="ARBA" id="ARBA00023186"/>
    </source>
</evidence>
<keyword evidence="6 10" id="KW-0143">Chaperone</keyword>
<dbReference type="PANTHER" id="PTHR21237">
    <property type="entry name" value="GRPE PROTEIN"/>
    <property type="match status" value="1"/>
</dbReference>
<dbReference type="InterPro" id="IPR013805">
    <property type="entry name" value="GrpE_CC"/>
</dbReference>
<sequence>MQENQNPAAEAVENEVTAAAHEAHTELEQTPEQHIAGLEAEIAELNDSLLRARAELENQRRRAQDEVAAAHKYAISKFAAELVTVKDYLEMALLDQSGQIDTLKMGVDMTLKQLVSAFDKAQIKDIAPKVGDKLDPHQHQAMSAEESDAEPNTVLRVMQKGYLLADRVLRPAMVVVAKAKA</sequence>
<dbReference type="NCBIfam" id="NF010737">
    <property type="entry name" value="PRK14139.1"/>
    <property type="match status" value="1"/>
</dbReference>
<dbReference type="GO" id="GO:0000774">
    <property type="term" value="F:adenyl-nucleotide exchange factor activity"/>
    <property type="evidence" value="ECO:0007669"/>
    <property type="project" value="InterPro"/>
</dbReference>
<keyword evidence="5 10" id="KW-0346">Stress response</keyword>
<dbReference type="Pfam" id="PF01025">
    <property type="entry name" value="GrpE"/>
    <property type="match status" value="1"/>
</dbReference>
<dbReference type="Proteomes" id="UP000236416">
    <property type="component" value="Unassembled WGS sequence"/>
</dbReference>
<dbReference type="SUPFAM" id="SSF58014">
    <property type="entry name" value="Coiled-coil domain of nucleotide exchange factor GrpE"/>
    <property type="match status" value="1"/>
</dbReference>
<evidence type="ECO:0000256" key="13">
    <source>
        <dbReference type="SAM" id="Coils"/>
    </source>
</evidence>
<comment type="subunit">
    <text evidence="3 10">Homodimer.</text>
</comment>
<dbReference type="RefSeq" id="WP_103321029.1">
    <property type="nucleotide sequence ID" value="NZ_PPTF01000070.1"/>
</dbReference>
<keyword evidence="13" id="KW-0175">Coiled coil</keyword>
<evidence type="ECO:0000256" key="14">
    <source>
        <dbReference type="SAM" id="MobiDB-lite"/>
    </source>
</evidence>
<dbReference type="GO" id="GO:0006457">
    <property type="term" value="P:protein folding"/>
    <property type="evidence" value="ECO:0007669"/>
    <property type="project" value="InterPro"/>
</dbReference>
<keyword evidence="4 10" id="KW-0963">Cytoplasm</keyword>
<dbReference type="PANTHER" id="PTHR21237:SF23">
    <property type="entry name" value="GRPE PROTEIN HOMOLOG, MITOCHONDRIAL"/>
    <property type="match status" value="1"/>
</dbReference>
<feature type="coiled-coil region" evidence="13">
    <location>
        <begin position="35"/>
        <end position="73"/>
    </location>
</feature>
<dbReference type="NCBIfam" id="NF010738">
    <property type="entry name" value="PRK14140.1"/>
    <property type="match status" value="1"/>
</dbReference>
<dbReference type="AlphaFoldDB" id="A0A2K4ML14"/>
<dbReference type="Gene3D" id="2.30.22.10">
    <property type="entry name" value="Head domain of nucleotide exchange factor GrpE"/>
    <property type="match status" value="1"/>
</dbReference>
<dbReference type="GO" id="GO:0051082">
    <property type="term" value="F:unfolded protein binding"/>
    <property type="evidence" value="ECO:0007669"/>
    <property type="project" value="TreeGrafter"/>
</dbReference>
<comment type="subcellular location">
    <subcellularLocation>
        <location evidence="1 10">Cytoplasm</location>
    </subcellularLocation>
</comment>
<accession>A0A2K4ML14</accession>
<evidence type="ECO:0000313" key="16">
    <source>
        <dbReference type="Proteomes" id="UP000236416"/>
    </source>
</evidence>
<evidence type="ECO:0000256" key="5">
    <source>
        <dbReference type="ARBA" id="ARBA00023016"/>
    </source>
</evidence>
<proteinExistence type="inferred from homology"/>
<evidence type="ECO:0000256" key="4">
    <source>
        <dbReference type="ARBA" id="ARBA00022490"/>
    </source>
</evidence>
<evidence type="ECO:0000256" key="10">
    <source>
        <dbReference type="HAMAP-Rule" id="MF_01151"/>
    </source>
</evidence>
<dbReference type="InterPro" id="IPR000740">
    <property type="entry name" value="GrpE"/>
</dbReference>
<dbReference type="PRINTS" id="PR00773">
    <property type="entry name" value="GRPEPROTEIN"/>
</dbReference>
<dbReference type="CDD" id="cd00446">
    <property type="entry name" value="GrpE"/>
    <property type="match status" value="1"/>
</dbReference>
<evidence type="ECO:0000256" key="1">
    <source>
        <dbReference type="ARBA" id="ARBA00004496"/>
    </source>
</evidence>
<reference evidence="15 16" key="1">
    <citation type="submission" date="2018-01" db="EMBL/GenBank/DDBJ databases">
        <title>Genomic Sequence of Chromobacterium MWU13-2610 from wild cranberry bogs within the Cape Cod National Seashore.</title>
        <authorList>
            <person name="O'Hara-Hanley K."/>
            <person name="Soby S."/>
            <person name="Harrison A."/>
        </authorList>
    </citation>
    <scope>NUCLEOTIDE SEQUENCE [LARGE SCALE GENOMIC DNA]</scope>
    <source>
        <strain evidence="15 16">MWU13-2610</strain>
    </source>
</reference>
<dbReference type="GO" id="GO:0005829">
    <property type="term" value="C:cytosol"/>
    <property type="evidence" value="ECO:0007669"/>
    <property type="project" value="TreeGrafter"/>
</dbReference>
<comment type="function">
    <text evidence="7 10 11">Participates actively in the response to hyperosmotic and heat shock by preventing the aggregation of stress-denatured proteins, in association with DnaK and GrpE. It is the nucleotide exchange factor for DnaK and may function as a thermosensor. Unfolded proteins bind initially to DnaJ; upon interaction with the DnaJ-bound protein, DnaK hydrolyzes its bound ATP, resulting in the formation of a stable complex. GrpE releases ADP from DnaK; ATP binding to DnaK triggers the release of the substrate protein, thus completing the reaction cycle. Several rounds of ATP-dependent interactions between DnaJ, DnaK and GrpE are required for fully efficient folding.</text>
</comment>
<evidence type="ECO:0000256" key="9">
    <source>
        <dbReference type="ARBA" id="ARBA00076414"/>
    </source>
</evidence>
<dbReference type="SUPFAM" id="SSF51064">
    <property type="entry name" value="Head domain of nucleotide exchange factor GrpE"/>
    <property type="match status" value="1"/>
</dbReference>
<feature type="compositionally biased region" description="Low complexity" evidence="14">
    <location>
        <begin position="1"/>
        <end position="20"/>
    </location>
</feature>
<dbReference type="InterPro" id="IPR009012">
    <property type="entry name" value="GrpE_head"/>
</dbReference>
<gene>
    <name evidence="10" type="primary">grpE</name>
    <name evidence="15" type="ORF">C2134_15375</name>
</gene>
<evidence type="ECO:0000256" key="12">
    <source>
        <dbReference type="RuleBase" id="RU004478"/>
    </source>
</evidence>
<dbReference type="FunFam" id="2.30.22.10:FF:000001">
    <property type="entry name" value="Protein GrpE"/>
    <property type="match status" value="1"/>
</dbReference>
<name>A0A2K4ML14_9NEIS</name>
<dbReference type="Gene3D" id="3.90.20.20">
    <property type="match status" value="1"/>
</dbReference>
<protein>
    <recommendedName>
        <fullName evidence="8 10">Protein GrpE</fullName>
    </recommendedName>
    <alternativeName>
        <fullName evidence="9 10">HSP-70 cofactor</fullName>
    </alternativeName>
</protein>
<keyword evidence="16" id="KW-1185">Reference proteome</keyword>
<dbReference type="GO" id="GO:0051087">
    <property type="term" value="F:protein-folding chaperone binding"/>
    <property type="evidence" value="ECO:0007669"/>
    <property type="project" value="InterPro"/>
</dbReference>
<evidence type="ECO:0000313" key="15">
    <source>
        <dbReference type="EMBL" id="POA97732.1"/>
    </source>
</evidence>
<dbReference type="HAMAP" id="MF_01151">
    <property type="entry name" value="GrpE"/>
    <property type="match status" value="1"/>
</dbReference>
<feature type="region of interest" description="Disordered" evidence="14">
    <location>
        <begin position="1"/>
        <end position="25"/>
    </location>
</feature>
<dbReference type="EMBL" id="PPTF01000070">
    <property type="protein sequence ID" value="POA97732.1"/>
    <property type="molecule type" value="Genomic_DNA"/>
</dbReference>
<evidence type="ECO:0000256" key="8">
    <source>
        <dbReference type="ARBA" id="ARBA00072274"/>
    </source>
</evidence>
<comment type="caution">
    <text evidence="15">The sequence shown here is derived from an EMBL/GenBank/DDBJ whole genome shotgun (WGS) entry which is preliminary data.</text>
</comment>
<dbReference type="GO" id="GO:0042803">
    <property type="term" value="F:protein homodimerization activity"/>
    <property type="evidence" value="ECO:0007669"/>
    <property type="project" value="InterPro"/>
</dbReference>
<comment type="similarity">
    <text evidence="2 10 12">Belongs to the GrpE family.</text>
</comment>
<evidence type="ECO:0000256" key="3">
    <source>
        <dbReference type="ARBA" id="ARBA00011738"/>
    </source>
</evidence>
<evidence type="ECO:0000256" key="2">
    <source>
        <dbReference type="ARBA" id="ARBA00009054"/>
    </source>
</evidence>
<dbReference type="PROSITE" id="PS01071">
    <property type="entry name" value="GRPE"/>
    <property type="match status" value="1"/>
</dbReference>